<accession>G8LSA0</accession>
<dbReference type="AlphaFoldDB" id="G8LSA0"/>
<dbReference type="eggNOG" id="COG5263">
    <property type="taxonomic scope" value="Bacteria"/>
</dbReference>
<protein>
    <submittedName>
        <fullName evidence="1">KWG repeat protein</fullName>
    </submittedName>
</protein>
<evidence type="ECO:0000313" key="1">
    <source>
        <dbReference type="EMBL" id="AEV67161.1"/>
    </source>
</evidence>
<dbReference type="STRING" id="720554.Clocl_0433"/>
<sequence length="444" mass="50957" precursor="true">MVSRGDVIMKKKYKNLVPVALVILMALAWYQLNSNAMAKQNEYDKYIEEAQRYENLGILTYAQKNYMDALKIKDTIEIRFKVADCIKGNDEREYLKYCQKILEKYPYNVEIYNRLAEYYQQKKDFKSCFEIIDIAKKRKLSSETLTGIEKAIAFEYSFAYNTYDDVTAFIDGYCVVKRKDYYGFVDTSGKLVIDCIYKKVSSFCDGFAAVVDQTDMSYFIDTEGNKAIATHKDSEYTEFGMISDGMMTAMLNGKYVYLDKSFNKLFGDYDFASAVNNVAAVRIGDSWEIIDKNGQALGGKKYLDVIIDENGYACRKNRIFAKDNEGYRMLDTEGNMVSNQVFDDARPFSFGTLAAVKINDKWGFVDQSGNMVIEPKFDDARSFSYGLAAVKITGKWGFIDTTGEIMIEPEFYDARDFTKEGTCFVKEGEKWQLLKLYRNLSSEG</sequence>
<dbReference type="Pfam" id="PF14903">
    <property type="entry name" value="WG_beta_rep"/>
    <property type="match status" value="2"/>
</dbReference>
<proteinExistence type="predicted"/>
<dbReference type="EMBL" id="CP003065">
    <property type="protein sequence ID" value="AEV67161.1"/>
    <property type="molecule type" value="Genomic_DNA"/>
</dbReference>
<dbReference type="KEGG" id="ccl:Clocl_0433"/>
<dbReference type="PANTHER" id="PTHR37841">
    <property type="entry name" value="GLR2918 PROTEIN"/>
    <property type="match status" value="1"/>
</dbReference>
<reference evidence="1 2" key="2">
    <citation type="journal article" date="2012" name="Stand. Genomic Sci.">
        <title>Complete Genome Sequence of Clostridium clariflavum DSM 19732.</title>
        <authorList>
            <person name="Izquierdo J.A."/>
            <person name="Goodwin L."/>
            <person name="Davenport K.W."/>
            <person name="Teshima H."/>
            <person name="Bruce D."/>
            <person name="Detter C."/>
            <person name="Tapia R."/>
            <person name="Han S."/>
            <person name="Land M."/>
            <person name="Hauser L."/>
            <person name="Jeffries C.D."/>
            <person name="Han J."/>
            <person name="Pitluck S."/>
            <person name="Nolan M."/>
            <person name="Chen A."/>
            <person name="Huntemann M."/>
            <person name="Mavromatis K."/>
            <person name="Mikhailova N."/>
            <person name="Liolios K."/>
            <person name="Woyke T."/>
            <person name="Lynd L.R."/>
        </authorList>
    </citation>
    <scope>NUCLEOTIDE SEQUENCE [LARGE SCALE GENOMIC DNA]</scope>
    <source>
        <strain evidence="2">DSM 19732 / NBRC 101661 / EBR45</strain>
    </source>
</reference>
<dbReference type="Gene3D" id="2.10.270.10">
    <property type="entry name" value="Cholin Binding"/>
    <property type="match status" value="1"/>
</dbReference>
<dbReference type="InterPro" id="IPR011990">
    <property type="entry name" value="TPR-like_helical_dom_sf"/>
</dbReference>
<dbReference type="PANTHER" id="PTHR37841:SF1">
    <property type="entry name" value="DUF3298 DOMAIN-CONTAINING PROTEIN"/>
    <property type="match status" value="1"/>
</dbReference>
<keyword evidence="2" id="KW-1185">Reference proteome</keyword>
<dbReference type="OrthoDB" id="1652041at2"/>
<dbReference type="HOGENOM" id="CLU_036296_0_0_9"/>
<dbReference type="Proteomes" id="UP000005435">
    <property type="component" value="Chromosome"/>
</dbReference>
<name>G8LSA0_ACECE</name>
<organism evidence="1 2">
    <name type="scientific">Acetivibrio clariflavus (strain DSM 19732 / NBRC 101661 / EBR45)</name>
    <name type="common">Clostridium clariflavum</name>
    <dbReference type="NCBI Taxonomy" id="720554"/>
    <lineage>
        <taxon>Bacteria</taxon>
        <taxon>Bacillati</taxon>
        <taxon>Bacillota</taxon>
        <taxon>Clostridia</taxon>
        <taxon>Eubacteriales</taxon>
        <taxon>Oscillospiraceae</taxon>
        <taxon>Acetivibrio</taxon>
    </lineage>
</organism>
<dbReference type="SUPFAM" id="SSF48452">
    <property type="entry name" value="TPR-like"/>
    <property type="match status" value="1"/>
</dbReference>
<gene>
    <name evidence="1" type="ordered locus">Clocl_0433</name>
</gene>
<dbReference type="SUPFAM" id="SSF69360">
    <property type="entry name" value="Cell wall binding repeat"/>
    <property type="match status" value="1"/>
</dbReference>
<dbReference type="InterPro" id="IPR032774">
    <property type="entry name" value="WG_beta_rep"/>
</dbReference>
<reference evidence="2" key="1">
    <citation type="submission" date="2011-12" db="EMBL/GenBank/DDBJ databases">
        <title>Complete sequence of Clostridium clariflavum DSM 19732.</title>
        <authorList>
            <consortium name="US DOE Joint Genome Institute"/>
            <person name="Lucas S."/>
            <person name="Han J."/>
            <person name="Lapidus A."/>
            <person name="Cheng J.-F."/>
            <person name="Goodwin L."/>
            <person name="Pitluck S."/>
            <person name="Peters L."/>
            <person name="Teshima H."/>
            <person name="Detter J.C."/>
            <person name="Han C."/>
            <person name="Tapia R."/>
            <person name="Land M."/>
            <person name="Hauser L."/>
            <person name="Kyrpides N."/>
            <person name="Ivanova N."/>
            <person name="Pagani I."/>
            <person name="Kitzmiller T."/>
            <person name="Lynd L."/>
            <person name="Izquierdo J."/>
            <person name="Woyke T."/>
        </authorList>
    </citation>
    <scope>NUCLEOTIDE SEQUENCE [LARGE SCALE GENOMIC DNA]</scope>
    <source>
        <strain evidence="2">DSM 19732 / NBRC 101661 / EBR45</strain>
    </source>
</reference>
<evidence type="ECO:0000313" key="2">
    <source>
        <dbReference type="Proteomes" id="UP000005435"/>
    </source>
</evidence>
<dbReference type="Gene3D" id="1.25.40.10">
    <property type="entry name" value="Tetratricopeptide repeat domain"/>
    <property type="match status" value="1"/>
</dbReference>